<dbReference type="InterPro" id="IPR019734">
    <property type="entry name" value="TPR_rpt"/>
</dbReference>
<dbReference type="SMART" id="SM00028">
    <property type="entry name" value="TPR"/>
    <property type="match status" value="5"/>
</dbReference>
<dbReference type="PANTHER" id="PTHR46082:SF6">
    <property type="entry name" value="AAA+ ATPASE DOMAIN-CONTAINING PROTEIN-RELATED"/>
    <property type="match status" value="1"/>
</dbReference>
<keyword evidence="4" id="KW-1185">Reference proteome</keyword>
<sequence length="1312" mass="139749">MTPRIAPLALAALLAIHPPVHAQSSKTDMPADESAAAPAKADPLMEEIERYRALDAEAYGANDYARAAEASAKVVELAEPLGDASFVYARALNDHALNLMFSRRAAEAEPLMQKALALYQAQLGSDHPEALKARANLGAVLFNAGKVEEAVDAYLLAYDGSREQLGMDNPATRDVAANLIDLLYRLARRDEAIPVQAALLESMRTEPGADHPDTLLEQKTLASLLIETGQYVAARDLLRDAMPRLEAALGKTHPLTTESLALLSVSFERTGDYVTAEPLARDALDRARAASSAEDPTTFLSALALGNIRIALARFAEAEADLKPVYEISLTNPGEASDISLALARGLATAYLNTGQFREGIALMKRADGVARQHYPPTSTFRHVIQGTLVALLVSAGSYSEAEPLSAALLDTVRETRGQNNRDALNVATNHAMLLTNLGRYAEAEALYEQSSPVLAGLLGSEHQEVLALRNNLALVHIYQGRFVEAEANLLETQAIALERYGRRHPTWQGAAANLALLLVQQRRFAEAEAVYEAALAELTEVLGPDHASVLQTRANIADMKLQQRDFAATEQILESVLELGSKQSSGQSQLLTIARTNLGIAQLLLGKSAQAEANLRQVVDLPFETLPRDHPIRFAAQSRLALVHVNRDEFATADAIYTDLAQNQIATFGLPHPNSLDTLSILVRARIANTAAGVDRLAPARMLLEGLRQRIGSGDADLRSEAQSTRERSNLVDYYSKAADAMWLAREQDLATVRNEAFVALQGAIAGGANDAIARMAARGLADSIDPALGDLVRERETLSTGWSENARMYNEALGNTAPGSAEVRANLTASRTAMADRIAAIDQRLRSEFPQYFALVRPEPLAQPEAEALLAPDEAALLIVPSDAGTHVFAVTSTATVWHRAEQDDEAIAASVKRLLWDVGANIQVDAIEDAEWSNQGEGAYPFDRGTAFALYQQLIAPVADTISGKRHVFIAAAGALSSLPFGMLVTQKPEGADGDPASLRGTRWFADSHALIQIPSLQSLKFLRDRLATSPTKGGAARQPFLGFGDPVLEGEVAIRGGGGRGVFVKGQGRDPRRARPQGLAAAEAFAPGTTRSGGGVVNIAALRQMARLPGTAIELAAMRTALGASPASVLTGAQATEANVRKARLSDARILALATHGLMAGEVEGAAEPGLVFTPPASASEADDGLLTASEVAALKLDADWVILSACNTAAGDGSQGAPGLSGLARAFFYAGARTLLASHWPVRDDVAAKMTVRTIEIARDNPALSRAEAFAQAMREIRNDASQDSDSDTLAHPNAWAPFTLIGDGAR</sequence>
<dbReference type="InterPro" id="IPR024983">
    <property type="entry name" value="CHAT_dom"/>
</dbReference>
<dbReference type="InterPro" id="IPR053137">
    <property type="entry name" value="NLR-like"/>
</dbReference>
<dbReference type="Gene3D" id="1.25.40.10">
    <property type="entry name" value="Tetratricopeptide repeat domain"/>
    <property type="match status" value="4"/>
</dbReference>
<dbReference type="Proteomes" id="UP000258016">
    <property type="component" value="Chromosome"/>
</dbReference>
<feature type="signal peptide" evidence="1">
    <location>
        <begin position="1"/>
        <end position="22"/>
    </location>
</feature>
<dbReference type="EMBL" id="CP020083">
    <property type="protein sequence ID" value="ASR50087.1"/>
    <property type="molecule type" value="Genomic_DNA"/>
</dbReference>
<reference evidence="3 4" key="1">
    <citation type="submission" date="2017-03" db="EMBL/GenBank/DDBJ databases">
        <title>Complete genome sequence of Blastomonas fulva degrading microcsystin LR.</title>
        <authorList>
            <person name="Lee H.-g."/>
            <person name="Jin L."/>
            <person name="oh H.-M."/>
        </authorList>
    </citation>
    <scope>NUCLEOTIDE SEQUENCE [LARGE SCALE GENOMIC DNA]</scope>
    <source>
        <strain evidence="3 4">T2</strain>
    </source>
</reference>
<protein>
    <recommendedName>
        <fullName evidence="2">CHAT domain-containing protein</fullName>
    </recommendedName>
</protein>
<organism evidence="3 4">
    <name type="scientific">Blastomonas fulva</name>
    <dbReference type="NCBI Taxonomy" id="1550728"/>
    <lineage>
        <taxon>Bacteria</taxon>
        <taxon>Pseudomonadati</taxon>
        <taxon>Pseudomonadota</taxon>
        <taxon>Alphaproteobacteria</taxon>
        <taxon>Sphingomonadales</taxon>
        <taxon>Sphingomonadaceae</taxon>
        <taxon>Blastomonas</taxon>
    </lineage>
</organism>
<feature type="chain" id="PRO_5047080402" description="CHAT domain-containing protein" evidence="1">
    <location>
        <begin position="23"/>
        <end position="1312"/>
    </location>
</feature>
<evidence type="ECO:0000259" key="2">
    <source>
        <dbReference type="Pfam" id="PF12770"/>
    </source>
</evidence>
<evidence type="ECO:0000313" key="4">
    <source>
        <dbReference type="Proteomes" id="UP000258016"/>
    </source>
</evidence>
<evidence type="ECO:0000313" key="3">
    <source>
        <dbReference type="EMBL" id="ASR50087.1"/>
    </source>
</evidence>
<keyword evidence="1" id="KW-0732">Signal</keyword>
<dbReference type="GeneID" id="303483994"/>
<gene>
    <name evidence="3" type="ORF">B5J99_00210</name>
</gene>
<dbReference type="Pfam" id="PF12770">
    <property type="entry name" value="CHAT"/>
    <property type="match status" value="1"/>
</dbReference>
<evidence type="ECO:0000256" key="1">
    <source>
        <dbReference type="SAM" id="SignalP"/>
    </source>
</evidence>
<proteinExistence type="predicted"/>
<dbReference type="InterPro" id="IPR011990">
    <property type="entry name" value="TPR-like_helical_dom_sf"/>
</dbReference>
<dbReference type="RefSeq" id="WP_117351092.1">
    <property type="nucleotide sequence ID" value="NZ_CP020083.1"/>
</dbReference>
<dbReference type="SUPFAM" id="SSF48452">
    <property type="entry name" value="TPR-like"/>
    <property type="match status" value="5"/>
</dbReference>
<dbReference type="Pfam" id="PF13424">
    <property type="entry name" value="TPR_12"/>
    <property type="match status" value="4"/>
</dbReference>
<accession>A0ABM6M2K0</accession>
<name>A0ABM6M2K0_9SPHN</name>
<dbReference type="PANTHER" id="PTHR46082">
    <property type="entry name" value="ATP/GTP-BINDING PROTEIN-RELATED"/>
    <property type="match status" value="1"/>
</dbReference>
<feature type="domain" description="CHAT" evidence="2">
    <location>
        <begin position="950"/>
        <end position="1309"/>
    </location>
</feature>